<dbReference type="EMBL" id="RRYP01011716">
    <property type="protein sequence ID" value="TNV77554.1"/>
    <property type="molecule type" value="Genomic_DNA"/>
</dbReference>
<comment type="caution">
    <text evidence="1">The sequence shown here is derived from an EMBL/GenBank/DDBJ whole genome shotgun (WGS) entry which is preliminary data.</text>
</comment>
<gene>
    <name evidence="1" type="ORF">FGO68_gene5188</name>
</gene>
<evidence type="ECO:0000313" key="1">
    <source>
        <dbReference type="EMBL" id="TNV77554.1"/>
    </source>
</evidence>
<keyword evidence="2" id="KW-1185">Reference proteome</keyword>
<accession>A0A8J8T0E5</accession>
<organism evidence="1 2">
    <name type="scientific">Halteria grandinella</name>
    <dbReference type="NCBI Taxonomy" id="5974"/>
    <lineage>
        <taxon>Eukaryota</taxon>
        <taxon>Sar</taxon>
        <taxon>Alveolata</taxon>
        <taxon>Ciliophora</taxon>
        <taxon>Intramacronucleata</taxon>
        <taxon>Spirotrichea</taxon>
        <taxon>Stichotrichia</taxon>
        <taxon>Sporadotrichida</taxon>
        <taxon>Halteriidae</taxon>
        <taxon>Halteria</taxon>
    </lineage>
</organism>
<protein>
    <submittedName>
        <fullName evidence="1">Uncharacterized protein</fullName>
    </submittedName>
</protein>
<dbReference type="AlphaFoldDB" id="A0A8J8T0E5"/>
<sequence length="160" mass="18152">MEEQLSRIHDRHEFIQSFSGYGWCIPQKIEQIIQTFKESIRSSDLTKGYDVIDGISHQENLEIEEDGKKKTVKLIVKSVVIVSQKKPNPSIPTPQPIPPERDWLARGKEALNDFVFEGIGSVLETPTAENNYKAVIKFSKTGQLGIFDLRTLVIDQPISE</sequence>
<evidence type="ECO:0000313" key="2">
    <source>
        <dbReference type="Proteomes" id="UP000785679"/>
    </source>
</evidence>
<proteinExistence type="predicted"/>
<reference evidence="1" key="1">
    <citation type="submission" date="2019-06" db="EMBL/GenBank/DDBJ databases">
        <authorList>
            <person name="Zheng W."/>
        </authorList>
    </citation>
    <scope>NUCLEOTIDE SEQUENCE</scope>
    <source>
        <strain evidence="1">QDHG01</strain>
    </source>
</reference>
<dbReference type="Proteomes" id="UP000785679">
    <property type="component" value="Unassembled WGS sequence"/>
</dbReference>
<name>A0A8J8T0E5_HALGN</name>